<organism evidence="3 4">
    <name type="scientific">Desulfonema ishimotonii</name>
    <dbReference type="NCBI Taxonomy" id="45657"/>
    <lineage>
        <taxon>Bacteria</taxon>
        <taxon>Pseudomonadati</taxon>
        <taxon>Thermodesulfobacteriota</taxon>
        <taxon>Desulfobacteria</taxon>
        <taxon>Desulfobacterales</taxon>
        <taxon>Desulfococcaceae</taxon>
        <taxon>Desulfonema</taxon>
    </lineage>
</organism>
<dbReference type="InterPro" id="IPR013096">
    <property type="entry name" value="Cupin_2"/>
</dbReference>
<dbReference type="InterPro" id="IPR014710">
    <property type="entry name" value="RmlC-like_jellyroll"/>
</dbReference>
<protein>
    <submittedName>
        <fullName evidence="3">Cupin</fullName>
    </submittedName>
</protein>
<dbReference type="GO" id="GO:0046872">
    <property type="term" value="F:metal ion binding"/>
    <property type="evidence" value="ECO:0007669"/>
    <property type="project" value="UniProtKB-KW"/>
</dbReference>
<gene>
    <name evidence="3" type="ORF">DENIS_1169</name>
</gene>
<feature type="domain" description="Cupin type-2" evidence="2">
    <location>
        <begin position="41"/>
        <end position="108"/>
    </location>
</feature>
<dbReference type="CDD" id="cd02222">
    <property type="entry name" value="cupin_TM1459-like"/>
    <property type="match status" value="1"/>
</dbReference>
<dbReference type="InterPro" id="IPR011051">
    <property type="entry name" value="RmlC_Cupin_sf"/>
</dbReference>
<evidence type="ECO:0000259" key="2">
    <source>
        <dbReference type="Pfam" id="PF07883"/>
    </source>
</evidence>
<reference evidence="4" key="2">
    <citation type="submission" date="2019-01" db="EMBL/GenBank/DDBJ databases">
        <title>Genome sequence of Desulfonema ishimotonii strain Tokyo 01.</title>
        <authorList>
            <person name="Fukui M."/>
        </authorList>
    </citation>
    <scope>NUCLEOTIDE SEQUENCE [LARGE SCALE GENOMIC DNA]</scope>
    <source>
        <strain evidence="4">Tokyo 01</strain>
    </source>
</reference>
<comment type="caution">
    <text evidence="3">The sequence shown here is derived from an EMBL/GenBank/DDBJ whole genome shotgun (WGS) entry which is preliminary data.</text>
</comment>
<evidence type="ECO:0000313" key="4">
    <source>
        <dbReference type="Proteomes" id="UP000288096"/>
    </source>
</evidence>
<dbReference type="Pfam" id="PF07883">
    <property type="entry name" value="Cupin_2"/>
    <property type="match status" value="1"/>
</dbReference>
<reference evidence="4" key="1">
    <citation type="submission" date="2017-11" db="EMBL/GenBank/DDBJ databases">
        <authorList>
            <person name="Watanabe M."/>
            <person name="Kojima H."/>
        </authorList>
    </citation>
    <scope>NUCLEOTIDE SEQUENCE [LARGE SCALE GENOMIC DNA]</scope>
    <source>
        <strain evidence="4">Tokyo 01</strain>
    </source>
</reference>
<keyword evidence="4" id="KW-1185">Reference proteome</keyword>
<dbReference type="PANTHER" id="PTHR35848">
    <property type="entry name" value="OXALATE-BINDING PROTEIN"/>
    <property type="match status" value="1"/>
</dbReference>
<name>A0A401FTD3_9BACT</name>
<dbReference type="InterPro" id="IPR051610">
    <property type="entry name" value="GPI/OXD"/>
</dbReference>
<keyword evidence="1" id="KW-0479">Metal-binding</keyword>
<dbReference type="EMBL" id="BEXT01000001">
    <property type="protein sequence ID" value="GBC60218.1"/>
    <property type="molecule type" value="Genomic_DNA"/>
</dbReference>
<dbReference type="OrthoDB" id="9791297at2"/>
<dbReference type="RefSeq" id="WP_124327661.1">
    <property type="nucleotide sequence ID" value="NZ_BEXT01000001.1"/>
</dbReference>
<dbReference type="Proteomes" id="UP000288096">
    <property type="component" value="Unassembled WGS sequence"/>
</dbReference>
<dbReference type="PANTHER" id="PTHR35848:SF6">
    <property type="entry name" value="CUPIN TYPE-2 DOMAIN-CONTAINING PROTEIN"/>
    <property type="match status" value="1"/>
</dbReference>
<dbReference type="AlphaFoldDB" id="A0A401FTD3"/>
<sequence>MKIIHYSEIAPRSYNGDAVKGVSGRVAIGSADGAANFCMRVFELAPDGFTPRHSHEWEHEVFFHAGRGDVWQDGKWIPVEAGCTVFIPGNEEHQIRNAGDDKLVFVCLIPAGVPEL</sequence>
<dbReference type="SUPFAM" id="SSF51182">
    <property type="entry name" value="RmlC-like cupins"/>
    <property type="match status" value="1"/>
</dbReference>
<evidence type="ECO:0000313" key="3">
    <source>
        <dbReference type="EMBL" id="GBC60218.1"/>
    </source>
</evidence>
<dbReference type="Gene3D" id="2.60.120.10">
    <property type="entry name" value="Jelly Rolls"/>
    <property type="match status" value="1"/>
</dbReference>
<accession>A0A401FTD3</accession>
<evidence type="ECO:0000256" key="1">
    <source>
        <dbReference type="ARBA" id="ARBA00022723"/>
    </source>
</evidence>
<proteinExistence type="predicted"/>